<comment type="caution">
    <text evidence="1">The sequence shown here is derived from an EMBL/GenBank/DDBJ whole genome shotgun (WGS) entry which is preliminary data.</text>
</comment>
<reference evidence="1 2" key="1">
    <citation type="submission" date="2020-09" db="EMBL/GenBank/DDBJ databases">
        <title>De no assembly of potato wild relative species, Solanum commersonii.</title>
        <authorList>
            <person name="Cho K."/>
        </authorList>
    </citation>
    <scope>NUCLEOTIDE SEQUENCE [LARGE SCALE GENOMIC DNA]</scope>
    <source>
        <strain evidence="1">LZ3.2</strain>
        <tissue evidence="1">Leaf</tissue>
    </source>
</reference>
<gene>
    <name evidence="1" type="ORF">H5410_026587</name>
</gene>
<evidence type="ECO:0000313" key="1">
    <source>
        <dbReference type="EMBL" id="KAG5605095.1"/>
    </source>
</evidence>
<organism evidence="1 2">
    <name type="scientific">Solanum commersonii</name>
    <name type="common">Commerson's wild potato</name>
    <name type="synonym">Commerson's nightshade</name>
    <dbReference type="NCBI Taxonomy" id="4109"/>
    <lineage>
        <taxon>Eukaryota</taxon>
        <taxon>Viridiplantae</taxon>
        <taxon>Streptophyta</taxon>
        <taxon>Embryophyta</taxon>
        <taxon>Tracheophyta</taxon>
        <taxon>Spermatophyta</taxon>
        <taxon>Magnoliopsida</taxon>
        <taxon>eudicotyledons</taxon>
        <taxon>Gunneridae</taxon>
        <taxon>Pentapetalae</taxon>
        <taxon>asterids</taxon>
        <taxon>lamiids</taxon>
        <taxon>Solanales</taxon>
        <taxon>Solanaceae</taxon>
        <taxon>Solanoideae</taxon>
        <taxon>Solaneae</taxon>
        <taxon>Solanum</taxon>
    </lineage>
</organism>
<proteinExistence type="predicted"/>
<name>A0A9J5YZF6_SOLCO</name>
<dbReference type="AlphaFoldDB" id="A0A9J5YZF6"/>
<protein>
    <submittedName>
        <fullName evidence="1">Uncharacterized protein</fullName>
    </submittedName>
</protein>
<sequence>MESSIGKEICVFPKICNALRSPSSPPVLGNNFNLEIDILANHSYTCGDNNVEECQFGTRWKHKYKPLLWDIVDIELSVYHFSYLLENLFVLCKRHLLFHNDDTIYVSLIFAKNKSLSPQEFQLTQARIFAEHYESTTVILWPQVRATINILGCGSPLYEEFQCLEGYVVEIVRHSINWRMCIDENCE</sequence>
<accession>A0A9J5YZF6</accession>
<evidence type="ECO:0000313" key="2">
    <source>
        <dbReference type="Proteomes" id="UP000824120"/>
    </source>
</evidence>
<dbReference type="Proteomes" id="UP000824120">
    <property type="component" value="Chromosome 5"/>
</dbReference>
<keyword evidence="2" id="KW-1185">Reference proteome</keyword>
<dbReference type="EMBL" id="JACXVP010000005">
    <property type="protein sequence ID" value="KAG5605095.1"/>
    <property type="molecule type" value="Genomic_DNA"/>
</dbReference>